<proteinExistence type="predicted"/>
<comment type="caution">
    <text evidence="2">The sequence shown here is derived from an EMBL/GenBank/DDBJ whole genome shotgun (WGS) entry which is preliminary data.</text>
</comment>
<evidence type="ECO:0008006" key="4">
    <source>
        <dbReference type="Google" id="ProtNLM"/>
    </source>
</evidence>
<dbReference type="AlphaFoldDB" id="A0AAV7UFG7"/>
<gene>
    <name evidence="2" type="ORF">NDU88_004528</name>
</gene>
<sequence length="371" mass="41335">MAEDKVRKALALLKQAGCMDLVQPAVLGPLRPVRRACVGVAAAVMACSPPRAARTVSQVRRGGRDKGGPGRKGAAWAAGGARKEVLDFDDTEPGEQIAARKPWREEKAGPEAACWMASAGVRRFRWAVWWSGFCAHRRRGGATSGPIRRLALSLAGHSLPHHHVRLKVGVREDLQMWNTFLDTFNGISLKAWQDCEWDVQIFWDEAGAAGFGIYWEGRWCAEEWLTEWKNGGRSIAFLELFPLAVAVCLWGSPLWHKCVLFRVDNLAVVQLVNQQLAQDVQVLQLLRVFVLRCLQNDIFFRALHVPGVNNDKADALSRSQWDRFHGVLTSGDSTPIGQACELIRVMLHQCNLYQICYLGDAETDSSEIPSR</sequence>
<reference evidence="2" key="1">
    <citation type="journal article" date="2022" name="bioRxiv">
        <title>Sequencing and chromosome-scale assembly of the giantPleurodeles waltlgenome.</title>
        <authorList>
            <person name="Brown T."/>
            <person name="Elewa A."/>
            <person name="Iarovenko S."/>
            <person name="Subramanian E."/>
            <person name="Araus A.J."/>
            <person name="Petzold A."/>
            <person name="Susuki M."/>
            <person name="Suzuki K.-i.T."/>
            <person name="Hayashi T."/>
            <person name="Toyoda A."/>
            <person name="Oliveira C."/>
            <person name="Osipova E."/>
            <person name="Leigh N.D."/>
            <person name="Simon A."/>
            <person name="Yun M.H."/>
        </authorList>
    </citation>
    <scope>NUCLEOTIDE SEQUENCE</scope>
    <source>
        <strain evidence="2">20211129_DDA</strain>
        <tissue evidence="2">Liver</tissue>
    </source>
</reference>
<dbReference type="PANTHER" id="PTHR33050:SF8">
    <property type="entry name" value="REVERSE TRANSCRIPTASE DOMAIN-CONTAINING PROTEIN"/>
    <property type="match status" value="1"/>
</dbReference>
<evidence type="ECO:0000313" key="3">
    <source>
        <dbReference type="Proteomes" id="UP001066276"/>
    </source>
</evidence>
<evidence type="ECO:0000313" key="2">
    <source>
        <dbReference type="EMBL" id="KAJ1187758.1"/>
    </source>
</evidence>
<accession>A0AAV7UFG7</accession>
<protein>
    <recommendedName>
        <fullName evidence="4">RNase H type-1 domain-containing protein</fullName>
    </recommendedName>
</protein>
<dbReference type="PANTHER" id="PTHR33050">
    <property type="entry name" value="REVERSE TRANSCRIPTASE DOMAIN-CONTAINING PROTEIN"/>
    <property type="match status" value="1"/>
</dbReference>
<evidence type="ECO:0000256" key="1">
    <source>
        <dbReference type="SAM" id="MobiDB-lite"/>
    </source>
</evidence>
<dbReference type="EMBL" id="JANPWB010000005">
    <property type="protein sequence ID" value="KAJ1187758.1"/>
    <property type="molecule type" value="Genomic_DNA"/>
</dbReference>
<name>A0AAV7UFG7_PLEWA</name>
<dbReference type="CDD" id="cd09275">
    <property type="entry name" value="RNase_HI_RT_DIRS1"/>
    <property type="match status" value="1"/>
</dbReference>
<feature type="region of interest" description="Disordered" evidence="1">
    <location>
        <begin position="55"/>
        <end position="75"/>
    </location>
</feature>
<organism evidence="2 3">
    <name type="scientific">Pleurodeles waltl</name>
    <name type="common">Iberian ribbed newt</name>
    <dbReference type="NCBI Taxonomy" id="8319"/>
    <lineage>
        <taxon>Eukaryota</taxon>
        <taxon>Metazoa</taxon>
        <taxon>Chordata</taxon>
        <taxon>Craniata</taxon>
        <taxon>Vertebrata</taxon>
        <taxon>Euteleostomi</taxon>
        <taxon>Amphibia</taxon>
        <taxon>Batrachia</taxon>
        <taxon>Caudata</taxon>
        <taxon>Salamandroidea</taxon>
        <taxon>Salamandridae</taxon>
        <taxon>Pleurodelinae</taxon>
        <taxon>Pleurodeles</taxon>
    </lineage>
</organism>
<dbReference type="Proteomes" id="UP001066276">
    <property type="component" value="Chromosome 3_1"/>
</dbReference>
<dbReference type="InterPro" id="IPR052055">
    <property type="entry name" value="Hepadnavirus_pol/RT"/>
</dbReference>
<keyword evidence="3" id="KW-1185">Reference proteome</keyword>